<evidence type="ECO:0000313" key="3">
    <source>
        <dbReference type="EMBL" id="AJC11915.1"/>
    </source>
</evidence>
<gene>
    <name evidence="3" type="ORF">JI75_03775</name>
</gene>
<feature type="chain" id="PRO_5002047936" description="Long Rib domain-containing protein" evidence="1">
    <location>
        <begin position="31"/>
        <end position="741"/>
    </location>
</feature>
<dbReference type="Gene3D" id="3.40.50.12090">
    <property type="match status" value="1"/>
</dbReference>
<feature type="domain" description="Long Rib" evidence="2">
    <location>
        <begin position="193"/>
        <end position="277"/>
    </location>
</feature>
<dbReference type="InterPro" id="IPR044055">
    <property type="entry name" value="RibLong"/>
</dbReference>
<evidence type="ECO:0000256" key="1">
    <source>
        <dbReference type="SAM" id="SignalP"/>
    </source>
</evidence>
<reference evidence="4" key="1">
    <citation type="submission" date="2014-08" db="EMBL/GenBank/DDBJ databases">
        <title>Coriobacteriaceae sp. complete genome.</title>
        <authorList>
            <person name="Looft T."/>
            <person name="Bayles D.O."/>
            <person name="Stanton T.B."/>
        </authorList>
    </citation>
    <scope>NUCLEOTIDE SEQUENCE [LARGE SCALE GENOMIC DNA]</scope>
    <source>
        <strain evidence="4">68-1-3</strain>
    </source>
</reference>
<protein>
    <recommendedName>
        <fullName evidence="2">Long Rib domain-containing protein</fullName>
    </recommendedName>
</protein>
<dbReference type="STRING" id="1531429.JI75_03775"/>
<dbReference type="Pfam" id="PF18957">
    <property type="entry name" value="RibLong"/>
    <property type="match status" value="1"/>
</dbReference>
<dbReference type="RefSeq" id="WP_039688836.1">
    <property type="nucleotide sequence ID" value="NZ_CP009302.1"/>
</dbReference>
<dbReference type="KEGG" id="cbac:JI75_03775"/>
<dbReference type="AlphaFoldDB" id="A0A0A8B3D7"/>
<dbReference type="OrthoDB" id="9808778at2"/>
<accession>A0A0A8B3D7</accession>
<dbReference type="Pfam" id="PF04122">
    <property type="entry name" value="CW_binding_2"/>
    <property type="match status" value="3"/>
</dbReference>
<dbReference type="EMBL" id="CP009302">
    <property type="protein sequence ID" value="AJC11915.1"/>
    <property type="molecule type" value="Genomic_DNA"/>
</dbReference>
<dbReference type="InterPro" id="IPR051922">
    <property type="entry name" value="Bact_Sporulation_Assoc"/>
</dbReference>
<dbReference type="Proteomes" id="UP000031121">
    <property type="component" value="Chromosome"/>
</dbReference>
<dbReference type="PANTHER" id="PTHR30032:SF8">
    <property type="entry name" value="GERMINATION-SPECIFIC N-ACETYLMURAMOYL-L-ALANINE AMIDASE"/>
    <property type="match status" value="1"/>
</dbReference>
<keyword evidence="4" id="KW-1185">Reference proteome</keyword>
<reference evidence="3 4" key="2">
    <citation type="journal article" date="2015" name="Genome Announc.">
        <title>Complete Genome Sequence of Coriobacteriaceae Strain 68-1-3, a Novel Mucus-Degrading Isolate from the Swine Intestinal Tract.</title>
        <authorList>
            <person name="Looft T."/>
            <person name="Bayles D.O."/>
            <person name="Alt D.P."/>
            <person name="Stanton T.B."/>
        </authorList>
    </citation>
    <scope>NUCLEOTIDE SEQUENCE [LARGE SCALE GENOMIC DNA]</scope>
    <source>
        <strain evidence="3 4">68-1-3</strain>
    </source>
</reference>
<organism evidence="3 4">
    <name type="scientific">Berryella intestinalis</name>
    <dbReference type="NCBI Taxonomy" id="1531429"/>
    <lineage>
        <taxon>Bacteria</taxon>
        <taxon>Bacillati</taxon>
        <taxon>Actinomycetota</taxon>
        <taxon>Coriobacteriia</taxon>
        <taxon>Eggerthellales</taxon>
        <taxon>Eggerthellaceae</taxon>
        <taxon>Berryella</taxon>
    </lineage>
</organism>
<evidence type="ECO:0000259" key="2">
    <source>
        <dbReference type="Pfam" id="PF18957"/>
    </source>
</evidence>
<sequence length="741" mass="77652">MKLSDASKGVCSAVLACGLALGMPAAGAWALDPASGSSAAPAAASEEAQFETTFDLTVMLENKDNDIVNRNLKGAKWRLHRVVDKDAKVPEPIEITQSDHTDGPLSSSTGIHCKKKLPAGTYRLEFMGIENSELPADYYVARQSLKEFKIGPSYDYHVSNVTLREGKNPGYVPDDDFSNYFTPSYSMDPAGTVFTVAAGKTLNVPAPTNVLGKMPLPEYMRYSSTSVQHPSFVTVNPDGSLVIAPDKLQRPDSYDMMVWAVYPDGSWDRIFATVRVTDPSETGGDDPVAPLPKVTGKATVIQAGPEGLVARADVEGLISDDLPAGFYAGLIERGTELNPGIIPAGAVWVKDVPKSGKASAVIKPVDPSMLDRTKKYDLLIWKAHGRPSSDLNRAVLPLDISDAQWNDLMTEPKQAQWSRLAGDDAFGTMKAITSSAQGWAGGSCKTVVLATSSGYWDALAASALAGAEGCPVLLTSPTGLPEQTASEIRRLGAEKVVICGGEAAISAGVEKSVKDLGVAVERAQGEDAQMTAVEIAKRVRAQAKPTTCVIATSAGYYDALSVAPWAFGSTMPVYLTDAEGNLGEAALADMKAAGYTRAVIVGGTAAVSASTEAKLVSTLGIPKADISRLAGDNAWQTSAAIANAQIEADPSRAKCVALADGNGYWDALTGAALVGKNGGVMLLVPHDGPNSEGGAFSFDPFVIDEVVKKNADKIKRAFVFGGEAAVPASTLDAARAAETSK</sequence>
<dbReference type="HOGENOM" id="CLU_374590_0_0_11"/>
<keyword evidence="1" id="KW-0732">Signal</keyword>
<dbReference type="PANTHER" id="PTHR30032">
    <property type="entry name" value="N-ACETYLMURAMOYL-L-ALANINE AMIDASE-RELATED"/>
    <property type="match status" value="1"/>
</dbReference>
<feature type="signal peptide" evidence="1">
    <location>
        <begin position="1"/>
        <end position="30"/>
    </location>
</feature>
<proteinExistence type="predicted"/>
<evidence type="ECO:0000313" key="4">
    <source>
        <dbReference type="Proteomes" id="UP000031121"/>
    </source>
</evidence>
<dbReference type="InterPro" id="IPR007253">
    <property type="entry name" value="Cell_wall-bd_2"/>
</dbReference>
<name>A0A0A8B3D7_9ACTN</name>